<gene>
    <name evidence="2" type="ORF">PoB_002676200</name>
</gene>
<feature type="region of interest" description="Disordered" evidence="1">
    <location>
        <begin position="226"/>
        <end position="274"/>
    </location>
</feature>
<feature type="compositionally biased region" description="Basic and acidic residues" evidence="1">
    <location>
        <begin position="14"/>
        <end position="25"/>
    </location>
</feature>
<feature type="region of interest" description="Disordered" evidence="1">
    <location>
        <begin position="1"/>
        <end position="95"/>
    </location>
</feature>
<name>A0AAV3ZZZ6_9GAST</name>
<feature type="compositionally biased region" description="Basic residues" evidence="1">
    <location>
        <begin position="70"/>
        <end position="89"/>
    </location>
</feature>
<keyword evidence="2" id="KW-0695">RNA-directed DNA polymerase</keyword>
<dbReference type="AlphaFoldDB" id="A0AAV3ZZZ6"/>
<dbReference type="Proteomes" id="UP000735302">
    <property type="component" value="Unassembled WGS sequence"/>
</dbReference>
<feature type="region of interest" description="Disordered" evidence="1">
    <location>
        <begin position="324"/>
        <end position="390"/>
    </location>
</feature>
<feature type="compositionally biased region" description="Basic and acidic residues" evidence="1">
    <location>
        <begin position="265"/>
        <end position="274"/>
    </location>
</feature>
<dbReference type="GO" id="GO:0003964">
    <property type="term" value="F:RNA-directed DNA polymerase activity"/>
    <property type="evidence" value="ECO:0007669"/>
    <property type="project" value="UniProtKB-KW"/>
</dbReference>
<comment type="caution">
    <text evidence="2">The sequence shown here is derived from an EMBL/GenBank/DDBJ whole genome shotgun (WGS) entry which is preliminary data.</text>
</comment>
<feature type="compositionally biased region" description="Basic and acidic residues" evidence="1">
    <location>
        <begin position="40"/>
        <end position="51"/>
    </location>
</feature>
<evidence type="ECO:0000313" key="2">
    <source>
        <dbReference type="EMBL" id="GFO00257.1"/>
    </source>
</evidence>
<keyword evidence="3" id="KW-1185">Reference proteome</keyword>
<proteinExistence type="predicted"/>
<protein>
    <submittedName>
        <fullName evidence="2">Reverse transcriptase</fullName>
    </submittedName>
</protein>
<dbReference type="EMBL" id="BLXT01003068">
    <property type="protein sequence ID" value="GFO00257.1"/>
    <property type="molecule type" value="Genomic_DNA"/>
</dbReference>
<keyword evidence="2" id="KW-0548">Nucleotidyltransferase</keyword>
<evidence type="ECO:0000313" key="3">
    <source>
        <dbReference type="Proteomes" id="UP000735302"/>
    </source>
</evidence>
<reference evidence="2 3" key="1">
    <citation type="journal article" date="2021" name="Elife">
        <title>Chloroplast acquisition without the gene transfer in kleptoplastic sea slugs, Plakobranchus ocellatus.</title>
        <authorList>
            <person name="Maeda T."/>
            <person name="Takahashi S."/>
            <person name="Yoshida T."/>
            <person name="Shimamura S."/>
            <person name="Takaki Y."/>
            <person name="Nagai Y."/>
            <person name="Toyoda A."/>
            <person name="Suzuki Y."/>
            <person name="Arimoto A."/>
            <person name="Ishii H."/>
            <person name="Satoh N."/>
            <person name="Nishiyama T."/>
            <person name="Hasebe M."/>
            <person name="Maruyama T."/>
            <person name="Minagawa J."/>
            <person name="Obokata J."/>
            <person name="Shigenobu S."/>
        </authorList>
    </citation>
    <scope>NUCLEOTIDE SEQUENCE [LARGE SCALE GENOMIC DNA]</scope>
</reference>
<feature type="compositionally biased region" description="Low complexity" evidence="1">
    <location>
        <begin position="331"/>
        <end position="343"/>
    </location>
</feature>
<accession>A0AAV3ZZZ6</accession>
<keyword evidence="2" id="KW-0808">Transferase</keyword>
<organism evidence="2 3">
    <name type="scientific">Plakobranchus ocellatus</name>
    <dbReference type="NCBI Taxonomy" id="259542"/>
    <lineage>
        <taxon>Eukaryota</taxon>
        <taxon>Metazoa</taxon>
        <taxon>Spiralia</taxon>
        <taxon>Lophotrochozoa</taxon>
        <taxon>Mollusca</taxon>
        <taxon>Gastropoda</taxon>
        <taxon>Heterobranchia</taxon>
        <taxon>Euthyneura</taxon>
        <taxon>Panpulmonata</taxon>
        <taxon>Sacoglossa</taxon>
        <taxon>Placobranchoidea</taxon>
        <taxon>Plakobranchidae</taxon>
        <taxon>Plakobranchus</taxon>
    </lineage>
</organism>
<evidence type="ECO:0000256" key="1">
    <source>
        <dbReference type="SAM" id="MobiDB-lite"/>
    </source>
</evidence>
<sequence length="390" mass="44335">MEGSLSRMPPGNPGRDKEEFTRDLLHTSNNLLSRNPVDAGRIDSRRARRPEIVPPAEVSAASASATGIQQRRRRNLHRHQQRRARRYQHHKPEEASEIQRLYGRYSRKALRKVLQEDSPFYSGGWERLDRYVAATYHRTDLKAENVAEARRLYKNCNWEHPTQDEMVLLESFPTRDEIQRRLRKITKTSPGQDRIEWRHLKAVDPTGDLLTTVLGAVHALGIPSSWRKSRTNHKNSNDPPLAPGGTEGLSAGGPWNPRTHLPPPDGHRRSEESWRGPVHRLVGFDQRLWIHPAPRSAQLFRSLPIPVNLRETLTDIYTDNRQPVGVCQRRGTSGSPHSGGSSTREWPLDSHFQPGIGAPRQSGQGRPGERSVRPTDTSDGLRRRKCGSRP</sequence>